<keyword evidence="4" id="KW-1185">Reference proteome</keyword>
<evidence type="ECO:0000256" key="1">
    <source>
        <dbReference type="SAM" id="MobiDB-lite"/>
    </source>
</evidence>
<keyword evidence="2" id="KW-0732">Signal</keyword>
<dbReference type="EMBL" id="JAMPLM010000048">
    <property type="protein sequence ID" value="MEP1061941.1"/>
    <property type="molecule type" value="Genomic_DNA"/>
</dbReference>
<feature type="signal peptide" evidence="2">
    <location>
        <begin position="1"/>
        <end position="23"/>
    </location>
</feature>
<evidence type="ECO:0000313" key="3">
    <source>
        <dbReference type="EMBL" id="MEP1061941.1"/>
    </source>
</evidence>
<dbReference type="Proteomes" id="UP001476950">
    <property type="component" value="Unassembled WGS sequence"/>
</dbReference>
<dbReference type="RefSeq" id="WP_190455501.1">
    <property type="nucleotide sequence ID" value="NZ_JAMPLM010000048.1"/>
</dbReference>
<feature type="region of interest" description="Disordered" evidence="1">
    <location>
        <begin position="44"/>
        <end position="65"/>
    </location>
</feature>
<protein>
    <submittedName>
        <fullName evidence="3">Uncharacterized protein</fullName>
    </submittedName>
</protein>
<proteinExistence type="predicted"/>
<gene>
    <name evidence="3" type="ORF">NDI38_26565</name>
</gene>
<name>A0ABV0KRU5_9CYAN</name>
<evidence type="ECO:0000313" key="4">
    <source>
        <dbReference type="Proteomes" id="UP001476950"/>
    </source>
</evidence>
<comment type="caution">
    <text evidence="3">The sequence shown here is derived from an EMBL/GenBank/DDBJ whole genome shotgun (WGS) entry which is preliminary data.</text>
</comment>
<organism evidence="3 4">
    <name type="scientific">Stenomitos frigidus AS-A4</name>
    <dbReference type="NCBI Taxonomy" id="2933935"/>
    <lineage>
        <taxon>Bacteria</taxon>
        <taxon>Bacillati</taxon>
        <taxon>Cyanobacteriota</taxon>
        <taxon>Cyanophyceae</taxon>
        <taxon>Leptolyngbyales</taxon>
        <taxon>Leptolyngbyaceae</taxon>
        <taxon>Stenomitos</taxon>
    </lineage>
</organism>
<accession>A0ABV0KRU5</accession>
<reference evidence="3 4" key="1">
    <citation type="submission" date="2022-04" db="EMBL/GenBank/DDBJ databases">
        <title>Positive selection, recombination, and allopatry shape intraspecific diversity of widespread and dominant cyanobacteria.</title>
        <authorList>
            <person name="Wei J."/>
            <person name="Shu W."/>
            <person name="Hu C."/>
        </authorList>
    </citation>
    <scope>NUCLEOTIDE SEQUENCE [LARGE SCALE GENOMIC DNA]</scope>
    <source>
        <strain evidence="3 4">AS-A4</strain>
    </source>
</reference>
<feature type="chain" id="PRO_5045649646" evidence="2">
    <location>
        <begin position="24"/>
        <end position="200"/>
    </location>
</feature>
<feature type="compositionally biased region" description="Basic and acidic residues" evidence="1">
    <location>
        <begin position="56"/>
        <end position="65"/>
    </location>
</feature>
<sequence length="200" mass="22305">MKLIHLSVASLLLLIGLTQAALAQGQRYPTEREMQSLSQQFKRKLPSLKNGPTRTYSDRRTPAERQQRETFVQSWARFDPAVATFLGGWTAIEESMLIYPSRTKGQVCIIETFIPGANDSGFALTLGKVVRGRVQTGNRKILIRQDAFLGSAGVFNGKAGLYEYANPRPLQDPATVDYFQRVPSIVNQFKQAGCTARLPR</sequence>
<evidence type="ECO:0000256" key="2">
    <source>
        <dbReference type="SAM" id="SignalP"/>
    </source>
</evidence>